<comment type="caution">
    <text evidence="4">The sequence shown here is derived from an EMBL/GenBank/DDBJ whole genome shotgun (WGS) entry which is preliminary data.</text>
</comment>
<proteinExistence type="predicted"/>
<name>A0A2W4QY38_9GAMM</name>
<evidence type="ECO:0000256" key="1">
    <source>
        <dbReference type="ARBA" id="ARBA00022553"/>
    </source>
</evidence>
<sequence>MKKKILVVDDEASLTRLIKANLERTGKYEVMTENHGGNAIACAKQFKPDLIFLDVMMPDMDGDEIATSIEEDPHLSGTPYVFLTAIVRREETEPTGSMIGGHLFLAKPVKTEQLIATIEKLLGP</sequence>
<dbReference type="AlphaFoldDB" id="A0A2W4QY38"/>
<feature type="modified residue" description="4-aspartylphosphate" evidence="2">
    <location>
        <position position="54"/>
    </location>
</feature>
<feature type="domain" description="Response regulatory" evidence="3">
    <location>
        <begin position="4"/>
        <end position="122"/>
    </location>
</feature>
<evidence type="ECO:0000259" key="3">
    <source>
        <dbReference type="PROSITE" id="PS50110"/>
    </source>
</evidence>
<evidence type="ECO:0000313" key="5">
    <source>
        <dbReference type="Proteomes" id="UP000249396"/>
    </source>
</evidence>
<dbReference type="Pfam" id="PF00072">
    <property type="entry name" value="Response_reg"/>
    <property type="match status" value="1"/>
</dbReference>
<reference evidence="4 5" key="1">
    <citation type="journal article" date="2018" name="Aquat. Microb. Ecol.">
        <title>Gammaproteobacterial methanotrophs dominate.</title>
        <authorList>
            <person name="Rissanen A.J."/>
            <person name="Saarenheimo J."/>
            <person name="Tiirola M."/>
            <person name="Peura S."/>
            <person name="Aalto S.L."/>
            <person name="Karvinen A."/>
            <person name="Nykanen H."/>
        </authorList>
    </citation>
    <scope>NUCLEOTIDE SEQUENCE [LARGE SCALE GENOMIC DNA]</scope>
    <source>
        <strain evidence="4">AMbin10</strain>
    </source>
</reference>
<dbReference type="InterPro" id="IPR050595">
    <property type="entry name" value="Bact_response_regulator"/>
</dbReference>
<dbReference type="Gene3D" id="3.40.50.2300">
    <property type="match status" value="1"/>
</dbReference>
<dbReference type="GO" id="GO:0000160">
    <property type="term" value="P:phosphorelay signal transduction system"/>
    <property type="evidence" value="ECO:0007669"/>
    <property type="project" value="InterPro"/>
</dbReference>
<dbReference type="Proteomes" id="UP000249396">
    <property type="component" value="Unassembled WGS sequence"/>
</dbReference>
<accession>A0A2W4QY38</accession>
<organism evidence="4 5">
    <name type="scientific">Candidatus Methylumidiphilus alinenensis</name>
    <dbReference type="NCBI Taxonomy" id="2202197"/>
    <lineage>
        <taxon>Bacteria</taxon>
        <taxon>Pseudomonadati</taxon>
        <taxon>Pseudomonadota</taxon>
        <taxon>Gammaproteobacteria</taxon>
        <taxon>Methylococcales</taxon>
        <taxon>Candidatus Methylumidiphilus</taxon>
    </lineage>
</organism>
<keyword evidence="1 2" id="KW-0597">Phosphoprotein</keyword>
<dbReference type="EMBL" id="QJPH01000348">
    <property type="protein sequence ID" value="PZN76915.1"/>
    <property type="molecule type" value="Genomic_DNA"/>
</dbReference>
<gene>
    <name evidence="4" type="ORF">DM484_15640</name>
</gene>
<evidence type="ECO:0000313" key="4">
    <source>
        <dbReference type="EMBL" id="PZN76915.1"/>
    </source>
</evidence>
<protein>
    <submittedName>
        <fullName evidence="4">Response regulator</fullName>
    </submittedName>
</protein>
<dbReference type="InterPro" id="IPR001789">
    <property type="entry name" value="Sig_transdc_resp-reg_receiver"/>
</dbReference>
<dbReference type="SMART" id="SM00448">
    <property type="entry name" value="REC"/>
    <property type="match status" value="1"/>
</dbReference>
<dbReference type="PANTHER" id="PTHR44591">
    <property type="entry name" value="STRESS RESPONSE REGULATOR PROTEIN 1"/>
    <property type="match status" value="1"/>
</dbReference>
<dbReference type="PANTHER" id="PTHR44591:SF3">
    <property type="entry name" value="RESPONSE REGULATORY DOMAIN-CONTAINING PROTEIN"/>
    <property type="match status" value="1"/>
</dbReference>
<evidence type="ECO:0000256" key="2">
    <source>
        <dbReference type="PROSITE-ProRule" id="PRU00169"/>
    </source>
</evidence>
<dbReference type="InterPro" id="IPR011006">
    <property type="entry name" value="CheY-like_superfamily"/>
</dbReference>
<dbReference type="SUPFAM" id="SSF52172">
    <property type="entry name" value="CheY-like"/>
    <property type="match status" value="1"/>
</dbReference>
<dbReference type="PROSITE" id="PS50110">
    <property type="entry name" value="RESPONSE_REGULATORY"/>
    <property type="match status" value="1"/>
</dbReference>